<keyword evidence="4 8" id="KW-0276">Fatty acid metabolism</keyword>
<keyword evidence="2 8" id="KW-0808">Transferase</keyword>
<dbReference type="HAMAP" id="MF_00101">
    <property type="entry name" value="AcpS"/>
    <property type="match status" value="1"/>
</dbReference>
<protein>
    <recommendedName>
        <fullName evidence="8">Holo-[acyl-carrier-protein] synthase</fullName>
        <shortName evidence="8">Holo-ACP synthase</shortName>
        <ecNumber evidence="8">2.7.8.7</ecNumber>
    </recommendedName>
    <alternativeName>
        <fullName evidence="8">4'-phosphopantetheinyl transferase AcpS</fullName>
    </alternativeName>
</protein>
<dbReference type="EMBL" id="AYZE01000001">
    <property type="protein sequence ID" value="KRM92961.1"/>
    <property type="molecule type" value="Genomic_DNA"/>
</dbReference>
<gene>
    <name evidence="8" type="primary">acpS</name>
    <name evidence="10" type="ORF">FC80_GL000050</name>
</gene>
<accession>A0A0R2CN12</accession>
<evidence type="ECO:0000256" key="5">
    <source>
        <dbReference type="ARBA" id="ARBA00022842"/>
    </source>
</evidence>
<organism evidence="10 11">
    <name type="scientific">Liquorilactobacillus cacaonum DSM 21116</name>
    <dbReference type="NCBI Taxonomy" id="1423729"/>
    <lineage>
        <taxon>Bacteria</taxon>
        <taxon>Bacillati</taxon>
        <taxon>Bacillota</taxon>
        <taxon>Bacilli</taxon>
        <taxon>Lactobacillales</taxon>
        <taxon>Lactobacillaceae</taxon>
        <taxon>Liquorilactobacillus</taxon>
    </lineage>
</organism>
<keyword evidence="5 8" id="KW-0460">Magnesium</keyword>
<dbReference type="GO" id="GO:0000287">
    <property type="term" value="F:magnesium ion binding"/>
    <property type="evidence" value="ECO:0007669"/>
    <property type="project" value="UniProtKB-UniRule"/>
</dbReference>
<dbReference type="GO" id="GO:0005737">
    <property type="term" value="C:cytoplasm"/>
    <property type="evidence" value="ECO:0007669"/>
    <property type="project" value="UniProtKB-SubCell"/>
</dbReference>
<dbReference type="NCBIfam" id="TIGR00556">
    <property type="entry name" value="pantethn_trn"/>
    <property type="match status" value="1"/>
</dbReference>
<dbReference type="InterPro" id="IPR004568">
    <property type="entry name" value="Ppantetheine-prot_Trfase_dom"/>
</dbReference>
<evidence type="ECO:0000256" key="6">
    <source>
        <dbReference type="ARBA" id="ARBA00023098"/>
    </source>
</evidence>
<keyword evidence="7 8" id="KW-0275">Fatty acid biosynthesis</keyword>
<dbReference type="InterPro" id="IPR002582">
    <property type="entry name" value="ACPS"/>
</dbReference>
<dbReference type="InterPro" id="IPR037143">
    <property type="entry name" value="4-PPantetheinyl_Trfase_dom_sf"/>
</dbReference>
<keyword evidence="1 8" id="KW-0444">Lipid biosynthesis</keyword>
<comment type="subcellular location">
    <subcellularLocation>
        <location evidence="8">Cytoplasm</location>
    </subcellularLocation>
</comment>
<proteinExistence type="inferred from homology"/>
<dbReference type="PATRIC" id="fig|1423729.3.peg.52"/>
<comment type="caution">
    <text evidence="10">The sequence shown here is derived from an EMBL/GenBank/DDBJ whole genome shotgun (WGS) entry which is preliminary data.</text>
</comment>
<dbReference type="Pfam" id="PF01648">
    <property type="entry name" value="ACPS"/>
    <property type="match status" value="1"/>
</dbReference>
<evidence type="ECO:0000256" key="7">
    <source>
        <dbReference type="ARBA" id="ARBA00023160"/>
    </source>
</evidence>
<dbReference type="AlphaFoldDB" id="A0A0R2CN12"/>
<comment type="similarity">
    <text evidence="8">Belongs to the P-Pant transferase superfamily. AcpS family.</text>
</comment>
<dbReference type="Proteomes" id="UP000051131">
    <property type="component" value="Unassembled WGS sequence"/>
</dbReference>
<dbReference type="Gene3D" id="3.90.470.20">
    <property type="entry name" value="4'-phosphopantetheinyl transferase domain"/>
    <property type="match status" value="1"/>
</dbReference>
<dbReference type="GO" id="GO:0006633">
    <property type="term" value="P:fatty acid biosynthetic process"/>
    <property type="evidence" value="ECO:0007669"/>
    <property type="project" value="UniProtKB-UniRule"/>
</dbReference>
<comment type="function">
    <text evidence="8">Transfers the 4'-phosphopantetheine moiety from coenzyme A to a Ser of acyl-carrier-protein.</text>
</comment>
<evidence type="ECO:0000256" key="4">
    <source>
        <dbReference type="ARBA" id="ARBA00022832"/>
    </source>
</evidence>
<dbReference type="STRING" id="1423729.FC80_GL000050"/>
<comment type="catalytic activity">
    <reaction evidence="8">
        <text>apo-[ACP] + CoA = holo-[ACP] + adenosine 3',5'-bisphosphate + H(+)</text>
        <dbReference type="Rhea" id="RHEA:12068"/>
        <dbReference type="Rhea" id="RHEA-COMP:9685"/>
        <dbReference type="Rhea" id="RHEA-COMP:9690"/>
        <dbReference type="ChEBI" id="CHEBI:15378"/>
        <dbReference type="ChEBI" id="CHEBI:29999"/>
        <dbReference type="ChEBI" id="CHEBI:57287"/>
        <dbReference type="ChEBI" id="CHEBI:58343"/>
        <dbReference type="ChEBI" id="CHEBI:64479"/>
        <dbReference type="EC" id="2.7.8.7"/>
    </reaction>
</comment>
<evidence type="ECO:0000256" key="1">
    <source>
        <dbReference type="ARBA" id="ARBA00022516"/>
    </source>
</evidence>
<keyword evidence="11" id="KW-1185">Reference proteome</keyword>
<feature type="binding site" evidence="8">
    <location>
        <position position="61"/>
    </location>
    <ligand>
        <name>Mg(2+)</name>
        <dbReference type="ChEBI" id="CHEBI:18420"/>
    </ligand>
</feature>
<dbReference type="InterPro" id="IPR008278">
    <property type="entry name" value="4-PPantetheinyl_Trfase_dom"/>
</dbReference>
<dbReference type="EC" id="2.7.8.7" evidence="8"/>
<keyword evidence="3 8" id="KW-0479">Metal-binding</keyword>
<keyword evidence="6 8" id="KW-0443">Lipid metabolism</keyword>
<dbReference type="GO" id="GO:0008897">
    <property type="term" value="F:holo-[acyl-carrier-protein] synthase activity"/>
    <property type="evidence" value="ECO:0007669"/>
    <property type="project" value="UniProtKB-UniRule"/>
</dbReference>
<evidence type="ECO:0000256" key="2">
    <source>
        <dbReference type="ARBA" id="ARBA00022679"/>
    </source>
</evidence>
<feature type="domain" description="4'-phosphopantetheinyl transferase" evidence="9">
    <location>
        <begin position="7"/>
        <end position="108"/>
    </location>
</feature>
<evidence type="ECO:0000256" key="3">
    <source>
        <dbReference type="ARBA" id="ARBA00022723"/>
    </source>
</evidence>
<comment type="cofactor">
    <cofactor evidence="8">
        <name>Mg(2+)</name>
        <dbReference type="ChEBI" id="CHEBI:18420"/>
    </cofactor>
</comment>
<name>A0A0R2CN12_9LACO</name>
<dbReference type="SUPFAM" id="SSF56214">
    <property type="entry name" value="4'-phosphopantetheinyl transferase"/>
    <property type="match status" value="1"/>
</dbReference>
<reference evidence="10 11" key="1">
    <citation type="journal article" date="2015" name="Genome Announc.">
        <title>Expanding the biotechnology potential of lactobacilli through comparative genomics of 213 strains and associated genera.</title>
        <authorList>
            <person name="Sun Z."/>
            <person name="Harris H.M."/>
            <person name="McCann A."/>
            <person name="Guo C."/>
            <person name="Argimon S."/>
            <person name="Zhang W."/>
            <person name="Yang X."/>
            <person name="Jeffery I.B."/>
            <person name="Cooney J.C."/>
            <person name="Kagawa T.F."/>
            <person name="Liu W."/>
            <person name="Song Y."/>
            <person name="Salvetti E."/>
            <person name="Wrobel A."/>
            <person name="Rasinkangas P."/>
            <person name="Parkhill J."/>
            <person name="Rea M.C."/>
            <person name="O'Sullivan O."/>
            <person name="Ritari J."/>
            <person name="Douillard F.P."/>
            <person name="Paul Ross R."/>
            <person name="Yang R."/>
            <person name="Briner A.E."/>
            <person name="Felis G.E."/>
            <person name="de Vos W.M."/>
            <person name="Barrangou R."/>
            <person name="Klaenhammer T.R."/>
            <person name="Caufield P.W."/>
            <person name="Cui Y."/>
            <person name="Zhang H."/>
            <person name="O'Toole P.W."/>
        </authorList>
    </citation>
    <scope>NUCLEOTIDE SEQUENCE [LARGE SCALE GENOMIC DNA]</scope>
    <source>
        <strain evidence="10 11">DSM 21116</strain>
    </source>
</reference>
<keyword evidence="8" id="KW-0963">Cytoplasm</keyword>
<sequence>MRNLIRGIGVDITEIDRIGAAQERHQNFATKILTEEELSYFKKLSMQRKNEYLAGRFSAKESYSKAFGTGIGKKISFQDVEILNDPTSGKPTITRQPFKDGKAHISISHTDRLVMTEVILESN</sequence>
<dbReference type="OrthoDB" id="517356at2"/>
<evidence type="ECO:0000313" key="11">
    <source>
        <dbReference type="Proteomes" id="UP000051131"/>
    </source>
</evidence>
<dbReference type="NCBIfam" id="TIGR00516">
    <property type="entry name" value="acpS"/>
    <property type="match status" value="1"/>
</dbReference>
<evidence type="ECO:0000256" key="8">
    <source>
        <dbReference type="HAMAP-Rule" id="MF_00101"/>
    </source>
</evidence>
<evidence type="ECO:0000313" key="10">
    <source>
        <dbReference type="EMBL" id="KRM92961.1"/>
    </source>
</evidence>
<feature type="binding site" evidence="8">
    <location>
        <position position="11"/>
    </location>
    <ligand>
        <name>Mg(2+)</name>
        <dbReference type="ChEBI" id="CHEBI:18420"/>
    </ligand>
</feature>
<evidence type="ECO:0000259" key="9">
    <source>
        <dbReference type="Pfam" id="PF01648"/>
    </source>
</evidence>